<dbReference type="PANTHER" id="PTHR22642">
    <property type="entry name" value="IMIDAZOLONEPROPIONASE"/>
    <property type="match status" value="1"/>
</dbReference>
<dbReference type="EMBL" id="BMRJ01000002">
    <property type="protein sequence ID" value="GGR28469.1"/>
    <property type="molecule type" value="Genomic_DNA"/>
</dbReference>
<dbReference type="InterPro" id="IPR011059">
    <property type="entry name" value="Metal-dep_hydrolase_composite"/>
</dbReference>
<evidence type="ECO:0000259" key="1">
    <source>
        <dbReference type="Pfam" id="PF07969"/>
    </source>
</evidence>
<evidence type="ECO:0000313" key="2">
    <source>
        <dbReference type="EMBL" id="GGR28469.1"/>
    </source>
</evidence>
<dbReference type="Gene3D" id="3.10.310.70">
    <property type="match status" value="1"/>
</dbReference>
<dbReference type="InterPro" id="IPR013108">
    <property type="entry name" value="Amidohydro_3"/>
</dbReference>
<organism evidence="2 3">
    <name type="scientific">Agromyces mediolanus</name>
    <name type="common">Corynebacterium mediolanum</name>
    <dbReference type="NCBI Taxonomy" id="41986"/>
    <lineage>
        <taxon>Bacteria</taxon>
        <taxon>Bacillati</taxon>
        <taxon>Actinomycetota</taxon>
        <taxon>Actinomycetes</taxon>
        <taxon>Micrococcales</taxon>
        <taxon>Microbacteriaceae</taxon>
        <taxon>Agromyces</taxon>
    </lineage>
</organism>
<dbReference type="InterPro" id="IPR033932">
    <property type="entry name" value="YtcJ-like"/>
</dbReference>
<dbReference type="Pfam" id="PF07969">
    <property type="entry name" value="Amidohydro_3"/>
    <property type="match status" value="1"/>
</dbReference>
<dbReference type="Gene3D" id="2.30.40.10">
    <property type="entry name" value="Urease, subunit C, domain 1"/>
    <property type="match status" value="1"/>
</dbReference>
<evidence type="ECO:0000313" key="3">
    <source>
        <dbReference type="Proteomes" id="UP000610303"/>
    </source>
</evidence>
<dbReference type="RefSeq" id="WP_189085476.1">
    <property type="nucleotide sequence ID" value="NZ_BMRJ01000002.1"/>
</dbReference>
<keyword evidence="3" id="KW-1185">Reference proteome</keyword>
<dbReference type="Proteomes" id="UP000610303">
    <property type="component" value="Unassembled WGS sequence"/>
</dbReference>
<proteinExistence type="predicted"/>
<dbReference type="PANTHER" id="PTHR22642:SF2">
    <property type="entry name" value="PROTEIN LONG AFTER FAR-RED 3"/>
    <property type="match status" value="1"/>
</dbReference>
<dbReference type="SUPFAM" id="SSF51556">
    <property type="entry name" value="Metallo-dependent hydrolases"/>
    <property type="match status" value="1"/>
</dbReference>
<sequence length="548" mass="57531">MTPELVFHGGRVFTGAGPDASPASAPPATAVAVREGRIVAVGDDGLLALAGPGTRTVDLGGRLLVPGFQDAHAHPVFGALELSSCHLGGLTTVDEYLAAVATYAASHPHDATLQGAGWMQSAFPDGPPTAALLDRVVPDRPLLLWGNDGHRAWVNSAALAAAGIDASTPDPADGRIERDASGRPTGFLLEGAVAPVLAILPDATPEQLDAAVLRAQQHLHALGITAWQDAILSRAEDGEDPAEAYLRADRAGRLTAKVAGALWWDRTRGLEQIPELAWRRERFRGRRFSTPAVKIMQDGIIESGTAALLAPYRAVHAESGLSFVDPGLLREIAVRLEAEGFQLHFHGIGDRAVRESLDAVAAARATRRGPDPRHHLAHVQLVDPADVPRFAELGVTANIQPYWACNDPLMVEHTVPVLGEERAGQQYPFGSLHAAGARLAAGSDWPVSTPDPIAGIHVAVNRALPAGHPGSGAEPFLPGQALDVATALEAYTAGSAYVNGFDDTGRIAPGFAADLAVLDRDLLAIPAEEIGAARVDQTFVDGVPVFER</sequence>
<accession>A0A918CKX3</accession>
<gene>
    <name evidence="2" type="ORF">GCM10010196_22830</name>
</gene>
<feature type="domain" description="Amidohydrolase 3" evidence="1">
    <location>
        <begin position="55"/>
        <end position="546"/>
    </location>
</feature>
<reference evidence="2" key="1">
    <citation type="journal article" date="2014" name="Int. J. Syst. Evol. Microbiol.">
        <title>Complete genome sequence of Corynebacterium casei LMG S-19264T (=DSM 44701T), isolated from a smear-ripened cheese.</title>
        <authorList>
            <consortium name="US DOE Joint Genome Institute (JGI-PGF)"/>
            <person name="Walter F."/>
            <person name="Albersmeier A."/>
            <person name="Kalinowski J."/>
            <person name="Ruckert C."/>
        </authorList>
    </citation>
    <scope>NUCLEOTIDE SEQUENCE</scope>
    <source>
        <strain evidence="2">JCM 3346</strain>
    </source>
</reference>
<dbReference type="SUPFAM" id="SSF51338">
    <property type="entry name" value="Composite domain of metallo-dependent hydrolases"/>
    <property type="match status" value="1"/>
</dbReference>
<name>A0A918CKX3_AGRME</name>
<dbReference type="AlphaFoldDB" id="A0A918CKX3"/>
<protein>
    <submittedName>
        <fullName evidence="2">Amidohydrolase</fullName>
    </submittedName>
</protein>
<dbReference type="InterPro" id="IPR032466">
    <property type="entry name" value="Metal_Hydrolase"/>
</dbReference>
<reference evidence="2" key="2">
    <citation type="submission" date="2020-09" db="EMBL/GenBank/DDBJ databases">
        <authorList>
            <person name="Sun Q."/>
            <person name="Ohkuma M."/>
        </authorList>
    </citation>
    <scope>NUCLEOTIDE SEQUENCE</scope>
    <source>
        <strain evidence="2">JCM 3346</strain>
    </source>
</reference>
<dbReference type="GO" id="GO:0016810">
    <property type="term" value="F:hydrolase activity, acting on carbon-nitrogen (but not peptide) bonds"/>
    <property type="evidence" value="ECO:0007669"/>
    <property type="project" value="InterPro"/>
</dbReference>
<comment type="caution">
    <text evidence="2">The sequence shown here is derived from an EMBL/GenBank/DDBJ whole genome shotgun (WGS) entry which is preliminary data.</text>
</comment>
<dbReference type="CDD" id="cd01300">
    <property type="entry name" value="YtcJ_like"/>
    <property type="match status" value="1"/>
</dbReference>
<dbReference type="Gene3D" id="3.20.20.140">
    <property type="entry name" value="Metal-dependent hydrolases"/>
    <property type="match status" value="1"/>
</dbReference>